<evidence type="ECO:0000313" key="3">
    <source>
        <dbReference type="Proteomes" id="UP000251995"/>
    </source>
</evidence>
<evidence type="ECO:0000313" key="2">
    <source>
        <dbReference type="EMBL" id="AXE39683.1"/>
    </source>
</evidence>
<feature type="transmembrane region" description="Helical" evidence="1">
    <location>
        <begin position="12"/>
        <end position="36"/>
    </location>
</feature>
<name>A0A344UWN5_9ACTN</name>
<dbReference type="Proteomes" id="UP000251995">
    <property type="component" value="Chromosome"/>
</dbReference>
<sequence length="166" mass="18140">MRDVKPPTPAALTAARIVVMIPAGIWLFGLLMIWLFQGSFSESALGPLVSTFVLGLAAGDWAPMVLLPLAGAALSLTMGGGHQIDRWLFTAAAVLWTAWFWWNVHFVLTPAWLATLLVVAALICVWNPPYNRWLRDVEAWEMRRAVPVGPQMGGQPGRHEGGGLSR</sequence>
<protein>
    <submittedName>
        <fullName evidence="2">Uncharacterized protein</fullName>
    </submittedName>
</protein>
<dbReference type="KEGG" id="acij:JS278_02545"/>
<feature type="transmembrane region" description="Helical" evidence="1">
    <location>
        <begin position="108"/>
        <end position="126"/>
    </location>
</feature>
<gene>
    <name evidence="2" type="ORF">JS278_02545</name>
</gene>
<evidence type="ECO:0000256" key="1">
    <source>
        <dbReference type="SAM" id="Phobius"/>
    </source>
</evidence>
<keyword evidence="1" id="KW-0472">Membrane</keyword>
<keyword evidence="1" id="KW-1133">Transmembrane helix</keyword>
<organism evidence="2 3">
    <name type="scientific">Acidipropionibacterium virtanenii</name>
    <dbReference type="NCBI Taxonomy" id="2057246"/>
    <lineage>
        <taxon>Bacteria</taxon>
        <taxon>Bacillati</taxon>
        <taxon>Actinomycetota</taxon>
        <taxon>Actinomycetes</taxon>
        <taxon>Propionibacteriales</taxon>
        <taxon>Propionibacteriaceae</taxon>
        <taxon>Acidipropionibacterium</taxon>
    </lineage>
</organism>
<reference evidence="2 3" key="1">
    <citation type="submission" date="2017-12" db="EMBL/GenBank/DDBJ databases">
        <title>The whole genome sequence of the Acidipropionibacterium virtanenii sp. nov. type strain JS278.</title>
        <authorList>
            <person name="Laine P."/>
            <person name="Deptula P."/>
            <person name="Varmanen P."/>
            <person name="Auvinen P."/>
        </authorList>
    </citation>
    <scope>NUCLEOTIDE SEQUENCE [LARGE SCALE GENOMIC DNA]</scope>
    <source>
        <strain evidence="2 3">JS278</strain>
    </source>
</reference>
<dbReference type="AlphaFoldDB" id="A0A344UWN5"/>
<feature type="transmembrane region" description="Helical" evidence="1">
    <location>
        <begin position="48"/>
        <end position="74"/>
    </location>
</feature>
<dbReference type="EMBL" id="CP025198">
    <property type="protein sequence ID" value="AXE39683.1"/>
    <property type="molecule type" value="Genomic_DNA"/>
</dbReference>
<accession>A0A344UWN5</accession>
<dbReference type="OrthoDB" id="3712032at2"/>
<proteinExistence type="predicted"/>
<dbReference type="RefSeq" id="WP_114045524.1">
    <property type="nucleotide sequence ID" value="NZ_CP025198.1"/>
</dbReference>
<feature type="transmembrane region" description="Helical" evidence="1">
    <location>
        <begin position="86"/>
        <end position="102"/>
    </location>
</feature>
<keyword evidence="3" id="KW-1185">Reference proteome</keyword>
<keyword evidence="1" id="KW-0812">Transmembrane</keyword>